<evidence type="ECO:0000256" key="1">
    <source>
        <dbReference type="ARBA" id="ARBA00007381"/>
    </source>
</evidence>
<dbReference type="Proteomes" id="UP000887578">
    <property type="component" value="Unplaced"/>
</dbReference>
<evidence type="ECO:0000313" key="4">
    <source>
        <dbReference type="Proteomes" id="UP000887578"/>
    </source>
</evidence>
<dbReference type="GO" id="GO:0005524">
    <property type="term" value="F:ATP binding"/>
    <property type="evidence" value="ECO:0007669"/>
    <property type="project" value="UniProtKB-KW"/>
</dbReference>
<dbReference type="AlphaFoldDB" id="A0A914Q8K9"/>
<dbReference type="GO" id="GO:0140662">
    <property type="term" value="F:ATP-dependent protein folding chaperone"/>
    <property type="evidence" value="ECO:0007669"/>
    <property type="project" value="InterPro"/>
</dbReference>
<dbReference type="WBParaSite" id="PDA_v2.g27425.t1">
    <property type="protein sequence ID" value="PDA_v2.g27425.t1"/>
    <property type="gene ID" value="PDA_v2.g27425"/>
</dbReference>
<dbReference type="Gene3D" id="3.30.420.40">
    <property type="match status" value="3"/>
</dbReference>
<protein>
    <submittedName>
        <fullName evidence="5">Heat shock protein 70</fullName>
    </submittedName>
</protein>
<keyword evidence="2" id="KW-0547">Nucleotide-binding</keyword>
<dbReference type="SUPFAM" id="SSF53067">
    <property type="entry name" value="Actin-like ATPase domain"/>
    <property type="match status" value="2"/>
</dbReference>
<keyword evidence="3" id="KW-0067">ATP-binding</keyword>
<comment type="similarity">
    <text evidence="1">Belongs to the heat shock protein 70 family.</text>
</comment>
<dbReference type="Gene3D" id="3.90.640.10">
    <property type="entry name" value="Actin, Chain A, domain 4"/>
    <property type="match status" value="1"/>
</dbReference>
<dbReference type="GO" id="GO:0030968">
    <property type="term" value="P:endoplasmic reticulum unfolded protein response"/>
    <property type="evidence" value="ECO:0007669"/>
    <property type="project" value="TreeGrafter"/>
</dbReference>
<keyword evidence="4" id="KW-1185">Reference proteome</keyword>
<reference evidence="5" key="1">
    <citation type="submission" date="2022-11" db="UniProtKB">
        <authorList>
            <consortium name="WormBaseParasite"/>
        </authorList>
    </citation>
    <scope>IDENTIFICATION</scope>
</reference>
<dbReference type="InterPro" id="IPR013126">
    <property type="entry name" value="Hsp_70_fam"/>
</dbReference>
<dbReference type="InterPro" id="IPR043129">
    <property type="entry name" value="ATPase_NBD"/>
</dbReference>
<dbReference type="FunFam" id="3.30.420.40:FF:000028">
    <property type="entry name" value="heat shock 70 kDa protein-like"/>
    <property type="match status" value="1"/>
</dbReference>
<organism evidence="4 5">
    <name type="scientific">Panagrolaimus davidi</name>
    <dbReference type="NCBI Taxonomy" id="227884"/>
    <lineage>
        <taxon>Eukaryota</taxon>
        <taxon>Metazoa</taxon>
        <taxon>Ecdysozoa</taxon>
        <taxon>Nematoda</taxon>
        <taxon>Chromadorea</taxon>
        <taxon>Rhabditida</taxon>
        <taxon>Tylenchina</taxon>
        <taxon>Panagrolaimomorpha</taxon>
        <taxon>Panagrolaimoidea</taxon>
        <taxon>Panagrolaimidae</taxon>
        <taxon>Panagrolaimus</taxon>
    </lineage>
</organism>
<name>A0A914Q8K9_9BILA</name>
<evidence type="ECO:0000313" key="5">
    <source>
        <dbReference type="WBParaSite" id="PDA_v2.g27425.t1"/>
    </source>
</evidence>
<dbReference type="Pfam" id="PF00012">
    <property type="entry name" value="HSP70"/>
    <property type="match status" value="2"/>
</dbReference>
<proteinExistence type="inferred from homology"/>
<dbReference type="GO" id="GO:0034663">
    <property type="term" value="C:endoplasmic reticulum chaperone complex"/>
    <property type="evidence" value="ECO:0007669"/>
    <property type="project" value="TreeGrafter"/>
</dbReference>
<dbReference type="PANTHER" id="PTHR45639:SF28">
    <property type="entry name" value="HEAT SHOCK PROTEIN-LIKE PROTEIN"/>
    <property type="match status" value="1"/>
</dbReference>
<evidence type="ECO:0000256" key="3">
    <source>
        <dbReference type="ARBA" id="ARBA00022840"/>
    </source>
</evidence>
<evidence type="ECO:0000256" key="2">
    <source>
        <dbReference type="ARBA" id="ARBA00022741"/>
    </source>
</evidence>
<accession>A0A914Q8K9</accession>
<sequence length="339" mass="38793">MLKIGEVLFVFKIDENGIFSYDFTVIEALESRQRRVKNFYANQKKLDTIYNIPEKDFINSLNINAVGIDLGMTRSCVGVNRTNGIELVAIDNNERQLPSYVSFKEKDPICGQLVINNLHSYANSTVFDIKRIIGRNFNEIQINSAWPFEVIKNDMDKPLLRVQSSEKNKLKVIANNGDSNLGGSDFDMVLVQHFEKILETRYKIIMNEKNRYRLIQKCLDIKHTLSTESEASEINFEIDEFLTVTRQEFEQMASKLLDQIGDVLKQTFSKTDIFACDINKVLFVGGGCRMPMIQHFLRKRFPKAEHSCDENPDGMVAIGAAFYSSFLMSKNDSSNCNIT</sequence>
<dbReference type="PANTHER" id="PTHR45639">
    <property type="entry name" value="HSC70CB, ISOFORM G-RELATED"/>
    <property type="match status" value="1"/>
</dbReference>